<evidence type="ECO:0000313" key="1">
    <source>
        <dbReference type="EMBL" id="MBB4688212.1"/>
    </source>
</evidence>
<accession>A0A840J472</accession>
<dbReference type="AlphaFoldDB" id="A0A840J472"/>
<organism evidence="1 2">
    <name type="scientific">Amycolatopsis jiangsuensis</name>
    <dbReference type="NCBI Taxonomy" id="1181879"/>
    <lineage>
        <taxon>Bacteria</taxon>
        <taxon>Bacillati</taxon>
        <taxon>Actinomycetota</taxon>
        <taxon>Actinomycetes</taxon>
        <taxon>Pseudonocardiales</taxon>
        <taxon>Pseudonocardiaceae</taxon>
        <taxon>Amycolatopsis</taxon>
    </lineage>
</organism>
<reference evidence="1 2" key="1">
    <citation type="submission" date="2020-08" db="EMBL/GenBank/DDBJ databases">
        <title>Sequencing the genomes of 1000 actinobacteria strains.</title>
        <authorList>
            <person name="Klenk H.-P."/>
        </authorList>
    </citation>
    <scope>NUCLEOTIDE SEQUENCE [LARGE SCALE GENOMIC DNA]</scope>
    <source>
        <strain evidence="1 2">DSM 45859</strain>
    </source>
</reference>
<proteinExistence type="predicted"/>
<sequence length="38" mass="4165">MTFACNVDRARCFDVVILGAGSPADRTVQRVDRTPARV</sequence>
<dbReference type="EMBL" id="JACHMG010000001">
    <property type="protein sequence ID" value="MBB4688212.1"/>
    <property type="molecule type" value="Genomic_DNA"/>
</dbReference>
<dbReference type="Proteomes" id="UP000581769">
    <property type="component" value="Unassembled WGS sequence"/>
</dbReference>
<name>A0A840J472_9PSEU</name>
<comment type="caution">
    <text evidence="1">The sequence shown here is derived from an EMBL/GenBank/DDBJ whole genome shotgun (WGS) entry which is preliminary data.</text>
</comment>
<keyword evidence="2" id="KW-1185">Reference proteome</keyword>
<gene>
    <name evidence="1" type="ORF">BJY18_005697</name>
</gene>
<protein>
    <submittedName>
        <fullName evidence="1">Uncharacterized protein</fullName>
    </submittedName>
</protein>
<evidence type="ECO:0000313" key="2">
    <source>
        <dbReference type="Proteomes" id="UP000581769"/>
    </source>
</evidence>